<dbReference type="EMBL" id="VSSQ01100322">
    <property type="protein sequence ID" value="MPN42535.1"/>
    <property type="molecule type" value="Genomic_DNA"/>
</dbReference>
<evidence type="ECO:0000313" key="1">
    <source>
        <dbReference type="EMBL" id="MPN42535.1"/>
    </source>
</evidence>
<name>A0A645HU04_9ZZZZ</name>
<accession>A0A645HU04</accession>
<comment type="caution">
    <text evidence="1">The sequence shown here is derived from an EMBL/GenBank/DDBJ whole genome shotgun (WGS) entry which is preliminary data.</text>
</comment>
<reference evidence="1" key="1">
    <citation type="submission" date="2019-08" db="EMBL/GenBank/DDBJ databases">
        <authorList>
            <person name="Kucharzyk K."/>
            <person name="Murdoch R.W."/>
            <person name="Higgins S."/>
            <person name="Loffler F."/>
        </authorList>
    </citation>
    <scope>NUCLEOTIDE SEQUENCE</scope>
</reference>
<protein>
    <submittedName>
        <fullName evidence="1">Uncharacterized protein</fullName>
    </submittedName>
</protein>
<gene>
    <name evidence="1" type="ORF">SDC9_190092</name>
</gene>
<proteinExistence type="predicted"/>
<dbReference type="AlphaFoldDB" id="A0A645HU04"/>
<sequence>MGQDGCKSGGCEQAVFCSKPDKKCDQRNEKNGMHELPVAQEVKELVSCPVAYAAAENSKKDVWDEIKIREN</sequence>
<organism evidence="1">
    <name type="scientific">bioreactor metagenome</name>
    <dbReference type="NCBI Taxonomy" id="1076179"/>
    <lineage>
        <taxon>unclassified sequences</taxon>
        <taxon>metagenomes</taxon>
        <taxon>ecological metagenomes</taxon>
    </lineage>
</organism>